<dbReference type="PANTHER" id="PTHR33443">
    <property type="entry name" value="ZGC:112980"/>
    <property type="match status" value="1"/>
</dbReference>
<dbReference type="PANTHER" id="PTHR33443:SF30">
    <property type="entry name" value="SARCOSINE DEHYDROGENASE-2C PROTEIN"/>
    <property type="match status" value="1"/>
</dbReference>
<dbReference type="Proteomes" id="UP000694395">
    <property type="component" value="Unassembled WGS sequence"/>
</dbReference>
<protein>
    <submittedName>
        <fullName evidence="1">Uncharacterized protein</fullName>
    </submittedName>
</protein>
<evidence type="ECO:0000313" key="2">
    <source>
        <dbReference type="Proteomes" id="UP000694395"/>
    </source>
</evidence>
<reference evidence="1" key="2">
    <citation type="submission" date="2025-09" db="UniProtKB">
        <authorList>
            <consortium name="Ensembl"/>
        </authorList>
    </citation>
    <scope>IDENTIFICATION</scope>
</reference>
<keyword evidence="2" id="KW-1185">Reference proteome</keyword>
<accession>A0A8K9WQM6</accession>
<organism evidence="1 2">
    <name type="scientific">Oncorhynchus mykiss</name>
    <name type="common">Rainbow trout</name>
    <name type="synonym">Salmo gairdneri</name>
    <dbReference type="NCBI Taxonomy" id="8022"/>
    <lineage>
        <taxon>Eukaryota</taxon>
        <taxon>Metazoa</taxon>
        <taxon>Chordata</taxon>
        <taxon>Craniata</taxon>
        <taxon>Vertebrata</taxon>
        <taxon>Euteleostomi</taxon>
        <taxon>Actinopterygii</taxon>
        <taxon>Neopterygii</taxon>
        <taxon>Teleostei</taxon>
        <taxon>Protacanthopterygii</taxon>
        <taxon>Salmoniformes</taxon>
        <taxon>Salmonidae</taxon>
        <taxon>Salmoninae</taxon>
        <taxon>Oncorhynchus</taxon>
    </lineage>
</organism>
<sequence length="699" mass="78408">MNPEDVVIILSDDDDDDVSINDSVYIVEDIQNHVYPVDPSNCSRSHDPEGEEDLVVTFCQRGEVLPHARYDCTAHTFTPTDSDVGGPIESNQLFCHQCFCYVCDKVASECSVWTVSGVCHCNAHKRSVFWSNKRDKVVLGYLQMFNFNLLEIDSDLRLAESLLLQLEEELSKEYASFQRGVAVRGLAVQCACHCHTANRLECGNCQSNHLLLLVYDYSQVFECVCRFLGRAERERPRAAAVMRLGAAQLFITHCQPPGPVISHHLEARIAEALPLLLTRVMEAVRRQMVECDFSPEFLQKLQGFYQTLPLPPSCIALRNRYRPSPQPPSCIALRNRYRSPPLPPSCIALRNRLCVLPWSDVLLVSVLKGQNVTGIRPGKGKKEPLTESAAVVLLRTETLERLNRYRELTRYLKVVHSGNTERVQAVRDLIPLFLMKAGDFSSALSSFFYPPPGVCCPVCRLTPRLFTLYLRIITTASAPSVTAAIATQPLSPDTPWEEVKGAVVPRQVEVVKFGLRVLKSNMAVYKDSQSWAYFLHVLNSPAGPPDTAFLTEARNVTMEILLNQGSLGHLIQIPRTFLMVYPDQALLLLVTQALALRILHEPLTPALPVLNYYKGHVWALRWLVGFLSSSPGRLESFLRGVAVELHNTDGSQLSPSSFPSSSLKDQPDPFWHYYLTDFIRETLSVIPDCSRLDLDQTGV</sequence>
<dbReference type="Ensembl" id="ENSOMYT00000129735.1">
    <property type="protein sequence ID" value="ENSOMYP00000117402.1"/>
    <property type="gene ID" value="ENSOMYG00000063130.1"/>
</dbReference>
<name>A0A8K9WQM6_ONCMY</name>
<dbReference type="AlphaFoldDB" id="A0A8K9WQM6"/>
<reference evidence="1" key="1">
    <citation type="submission" date="2025-08" db="UniProtKB">
        <authorList>
            <consortium name="Ensembl"/>
        </authorList>
    </citation>
    <scope>IDENTIFICATION</scope>
</reference>
<dbReference type="GeneTree" id="ENSGT00400000022459"/>
<proteinExistence type="predicted"/>
<dbReference type="InterPro" id="IPR053234">
    <property type="entry name" value="RPM1_Interactor"/>
</dbReference>
<evidence type="ECO:0000313" key="1">
    <source>
        <dbReference type="Ensembl" id="ENSOMYP00000117402.1"/>
    </source>
</evidence>